<dbReference type="AlphaFoldDB" id="A0A0N4Y1V2"/>
<dbReference type="PROSITE" id="PS50878">
    <property type="entry name" value="RT_POL"/>
    <property type="match status" value="1"/>
</dbReference>
<gene>
    <name evidence="2" type="ORF">NBR_LOCUS9628</name>
</gene>
<dbReference type="CDD" id="cd01650">
    <property type="entry name" value="RT_nLTR_like"/>
    <property type="match status" value="1"/>
</dbReference>
<evidence type="ECO:0000313" key="2">
    <source>
        <dbReference type="EMBL" id="VDL73217.1"/>
    </source>
</evidence>
<reference evidence="4" key="1">
    <citation type="submission" date="2017-02" db="UniProtKB">
        <authorList>
            <consortium name="WormBaseParasite"/>
        </authorList>
    </citation>
    <scope>IDENTIFICATION</scope>
</reference>
<sequence length="330" mass="37564">MEQKERLFSSLDSPLSNPLYRKVCRDLEYQEYHLRKYLTNYEKRLANQPSLRCLYQYLRMRIKGNAPIPTLTDTDGNKFYSDLEKARALASHFASVFSVEDRSLPVYSGEAEQTQYDVLEEFDILFQPHEISLILSSLKPSITEPFDGIPPIVYKRCHKSLSLPLSYVFNASFIDGEVPSLWKHAIVVPIPKSSKASHLSEFRPISLTPTPVKVMEKVIADKLLSFFTQRSVIPREQHGFFPGSSTCTNLAEQMHNLGLAVCRGDSADVVYFDFSKAFDKVPHHLLIRKLQLLGIHGKLLLWIKSYLHERDGQSNTSHVLVVALLPPSLG</sequence>
<evidence type="ECO:0000313" key="3">
    <source>
        <dbReference type="Proteomes" id="UP000271162"/>
    </source>
</evidence>
<dbReference type="STRING" id="27835.A0A0N4Y1V2"/>
<evidence type="ECO:0000313" key="4">
    <source>
        <dbReference type="WBParaSite" id="NBR_0000962701-mRNA-1"/>
    </source>
</evidence>
<proteinExistence type="predicted"/>
<dbReference type="PANTHER" id="PTHR47510">
    <property type="entry name" value="REVERSE TRANSCRIPTASE DOMAIN-CONTAINING PROTEIN"/>
    <property type="match status" value="1"/>
</dbReference>
<feature type="domain" description="Reverse transcriptase" evidence="1">
    <location>
        <begin position="171"/>
        <end position="330"/>
    </location>
</feature>
<dbReference type="InterPro" id="IPR000477">
    <property type="entry name" value="RT_dom"/>
</dbReference>
<dbReference type="EMBL" id="UYSL01020169">
    <property type="protein sequence ID" value="VDL73217.1"/>
    <property type="molecule type" value="Genomic_DNA"/>
</dbReference>
<dbReference type="Proteomes" id="UP000271162">
    <property type="component" value="Unassembled WGS sequence"/>
</dbReference>
<keyword evidence="3" id="KW-1185">Reference proteome</keyword>
<reference evidence="2 3" key="2">
    <citation type="submission" date="2018-11" db="EMBL/GenBank/DDBJ databases">
        <authorList>
            <consortium name="Pathogen Informatics"/>
        </authorList>
    </citation>
    <scope>NUCLEOTIDE SEQUENCE [LARGE SCALE GENOMIC DNA]</scope>
</reference>
<dbReference type="InterPro" id="IPR043502">
    <property type="entry name" value="DNA/RNA_pol_sf"/>
</dbReference>
<name>A0A0N4Y1V2_NIPBR</name>
<accession>A0A0N4Y1V2</accession>
<dbReference type="PANTHER" id="PTHR47510:SF3">
    <property type="entry name" value="ENDO_EXONUCLEASE_PHOSPHATASE DOMAIN-CONTAINING PROTEIN"/>
    <property type="match status" value="1"/>
</dbReference>
<organism evidence="4">
    <name type="scientific">Nippostrongylus brasiliensis</name>
    <name type="common">Rat hookworm</name>
    <dbReference type="NCBI Taxonomy" id="27835"/>
    <lineage>
        <taxon>Eukaryota</taxon>
        <taxon>Metazoa</taxon>
        <taxon>Ecdysozoa</taxon>
        <taxon>Nematoda</taxon>
        <taxon>Chromadorea</taxon>
        <taxon>Rhabditida</taxon>
        <taxon>Rhabditina</taxon>
        <taxon>Rhabditomorpha</taxon>
        <taxon>Strongyloidea</taxon>
        <taxon>Heligmosomidae</taxon>
        <taxon>Nippostrongylus</taxon>
    </lineage>
</organism>
<dbReference type="OMA" id="TETHRIH"/>
<dbReference type="SUPFAM" id="SSF56672">
    <property type="entry name" value="DNA/RNA polymerases"/>
    <property type="match status" value="1"/>
</dbReference>
<protein>
    <submittedName>
        <fullName evidence="4">Reverse transcriptase domain-containing protein</fullName>
    </submittedName>
</protein>
<dbReference type="WBParaSite" id="NBR_0000962701-mRNA-1">
    <property type="protein sequence ID" value="NBR_0000962701-mRNA-1"/>
    <property type="gene ID" value="NBR_0000962701"/>
</dbReference>
<dbReference type="Pfam" id="PF00078">
    <property type="entry name" value="RVT_1"/>
    <property type="match status" value="1"/>
</dbReference>
<evidence type="ECO:0000259" key="1">
    <source>
        <dbReference type="PROSITE" id="PS50878"/>
    </source>
</evidence>